<dbReference type="Pfam" id="PF09721">
    <property type="entry name" value="Exosortase_EpsH"/>
    <property type="match status" value="1"/>
</dbReference>
<comment type="subcellular location">
    <subcellularLocation>
        <location evidence="1">Cell membrane</location>
        <topology evidence="1">Multi-pass membrane protein</topology>
    </subcellularLocation>
</comment>
<dbReference type="InterPro" id="IPR026392">
    <property type="entry name" value="Exo/Archaeosortase_dom"/>
</dbReference>
<evidence type="ECO:0000256" key="2">
    <source>
        <dbReference type="ARBA" id="ARBA00022475"/>
    </source>
</evidence>
<dbReference type="NCBIfam" id="TIGR04178">
    <property type="entry name" value="exo_archaeo"/>
    <property type="match status" value="1"/>
</dbReference>
<dbReference type="RefSeq" id="WP_242283660.1">
    <property type="nucleotide sequence ID" value="NZ_JAKKSL010000001.1"/>
</dbReference>
<keyword evidence="6 8" id="KW-1133">Transmembrane helix</keyword>
<feature type="transmembrane region" description="Helical" evidence="8">
    <location>
        <begin position="56"/>
        <end position="79"/>
    </location>
</feature>
<feature type="transmembrane region" description="Helical" evidence="8">
    <location>
        <begin position="22"/>
        <end position="44"/>
    </location>
</feature>
<evidence type="ECO:0000313" key="10">
    <source>
        <dbReference type="Proteomes" id="UP001139646"/>
    </source>
</evidence>
<evidence type="ECO:0000256" key="7">
    <source>
        <dbReference type="ARBA" id="ARBA00023136"/>
    </source>
</evidence>
<proteinExistence type="predicted"/>
<evidence type="ECO:0000256" key="3">
    <source>
        <dbReference type="ARBA" id="ARBA00022670"/>
    </source>
</evidence>
<feature type="transmembrane region" description="Helical" evidence="8">
    <location>
        <begin position="120"/>
        <end position="142"/>
    </location>
</feature>
<evidence type="ECO:0000256" key="6">
    <source>
        <dbReference type="ARBA" id="ARBA00022989"/>
    </source>
</evidence>
<dbReference type="EMBL" id="JAKKSL010000001">
    <property type="protein sequence ID" value="MCI2282723.1"/>
    <property type="molecule type" value="Genomic_DNA"/>
</dbReference>
<organism evidence="9 10">
    <name type="scientific">Colwellia maritima</name>
    <dbReference type="NCBI Taxonomy" id="2912588"/>
    <lineage>
        <taxon>Bacteria</taxon>
        <taxon>Pseudomonadati</taxon>
        <taxon>Pseudomonadota</taxon>
        <taxon>Gammaproteobacteria</taxon>
        <taxon>Alteromonadales</taxon>
        <taxon>Colwelliaceae</taxon>
        <taxon>Colwellia</taxon>
    </lineage>
</organism>
<gene>
    <name evidence="9" type="ORF">L3081_04005</name>
</gene>
<name>A0ABS9WXJ9_9GAMM</name>
<dbReference type="Proteomes" id="UP001139646">
    <property type="component" value="Unassembled WGS sequence"/>
</dbReference>
<dbReference type="InterPro" id="IPR019127">
    <property type="entry name" value="Exosortase"/>
</dbReference>
<sequence>MKNYPLGMGSMFENSEYLKKSITLNFFTQFILTVVILQLVVYVLQANFSAIIQGSITHAVGLLYSMVDSSIVIDGNLLIHQDSLGFLIVDNSCTGLMLLASVCSAIIAFEHTWHVKVKMILIAIFILQCENIVRIAHLLYVVKNQNSAFDMFHLYIWQAINFATALVVILGLDKKFKGNRCI</sequence>
<keyword evidence="7 8" id="KW-0472">Membrane</keyword>
<protein>
    <submittedName>
        <fullName evidence="9">Archaeosortase/exosortase family protein</fullName>
    </submittedName>
</protein>
<evidence type="ECO:0000256" key="5">
    <source>
        <dbReference type="ARBA" id="ARBA00022801"/>
    </source>
</evidence>
<keyword evidence="5" id="KW-0378">Hydrolase</keyword>
<reference evidence="9" key="1">
    <citation type="submission" date="2022-01" db="EMBL/GenBank/DDBJ databases">
        <title>Colwellia maritima, isolated from seawater.</title>
        <authorList>
            <person name="Kristyanto S."/>
            <person name="Jung J."/>
            <person name="Jeon C.O."/>
        </authorList>
    </citation>
    <scope>NUCLEOTIDE SEQUENCE</scope>
    <source>
        <strain evidence="9">MSW7</strain>
    </source>
</reference>
<evidence type="ECO:0000313" key="9">
    <source>
        <dbReference type="EMBL" id="MCI2282723.1"/>
    </source>
</evidence>
<feature type="transmembrane region" description="Helical" evidence="8">
    <location>
        <begin position="154"/>
        <end position="172"/>
    </location>
</feature>
<accession>A0ABS9WXJ9</accession>
<feature type="transmembrane region" description="Helical" evidence="8">
    <location>
        <begin position="85"/>
        <end position="108"/>
    </location>
</feature>
<keyword evidence="3" id="KW-0645">Protease</keyword>
<evidence type="ECO:0000256" key="4">
    <source>
        <dbReference type="ARBA" id="ARBA00022692"/>
    </source>
</evidence>
<keyword evidence="2" id="KW-1003">Cell membrane</keyword>
<evidence type="ECO:0000256" key="1">
    <source>
        <dbReference type="ARBA" id="ARBA00004651"/>
    </source>
</evidence>
<keyword evidence="4 8" id="KW-0812">Transmembrane</keyword>
<comment type="caution">
    <text evidence="9">The sequence shown here is derived from an EMBL/GenBank/DDBJ whole genome shotgun (WGS) entry which is preliminary data.</text>
</comment>
<evidence type="ECO:0000256" key="8">
    <source>
        <dbReference type="SAM" id="Phobius"/>
    </source>
</evidence>
<keyword evidence="10" id="KW-1185">Reference proteome</keyword>